<dbReference type="RefSeq" id="WP_065995407.1">
    <property type="nucleotide sequence ID" value="NZ_CP029397.2"/>
</dbReference>
<proteinExistence type="predicted"/>
<keyword evidence="2" id="KW-1185">Reference proteome</keyword>
<sequence>MKLLNLGIILCLTGCTAVGEQSPKTLHPSAQHTLQQSVYQYTQDKTQYLSAFHDLNQDGQSDAVVLLQGLDWCGSGGCTLLIYQGLPNQQFKLVNKTTVTNPPVYVSQQKSHGWKNLIVQSRGLGAVQLTFDGTAYPSNPSLLPALTTQQASEKMQLLISNP</sequence>
<gene>
    <name evidence="1" type="ORF">DJ533_06100</name>
</gene>
<evidence type="ECO:0000313" key="2">
    <source>
        <dbReference type="Proteomes" id="UP000245977"/>
    </source>
</evidence>
<dbReference type="OrthoDB" id="5348860at2"/>
<reference evidence="1" key="1">
    <citation type="submission" date="2019-08" db="EMBL/GenBank/DDBJ databases">
        <title>The complete genome of Acinetobacter defluvii strain WCHAD010030.</title>
        <authorList>
            <person name="Hu Y."/>
            <person name="Qin J."/>
            <person name="Feng Y."/>
            <person name="Zong Z."/>
        </authorList>
    </citation>
    <scope>NUCLEOTIDE SEQUENCE</scope>
    <source>
        <strain evidence="1">WCHA30</strain>
    </source>
</reference>
<dbReference type="STRING" id="1871111.GCA_001704615_02267"/>
<accession>A0A2S2FB37</accession>
<name>A0A2S2FB37_9GAMM</name>
<dbReference type="KEGG" id="adv:DJ533_06100"/>
<organism evidence="1 2">
    <name type="scientific">Acinetobacter defluvii</name>
    <dbReference type="NCBI Taxonomy" id="1871111"/>
    <lineage>
        <taxon>Bacteria</taxon>
        <taxon>Pseudomonadati</taxon>
        <taxon>Pseudomonadota</taxon>
        <taxon>Gammaproteobacteria</taxon>
        <taxon>Moraxellales</taxon>
        <taxon>Moraxellaceae</taxon>
        <taxon>Acinetobacter</taxon>
    </lineage>
</organism>
<dbReference type="AlphaFoldDB" id="A0A2S2FB37"/>
<dbReference type="Proteomes" id="UP000245977">
    <property type="component" value="Chromosome"/>
</dbReference>
<protein>
    <submittedName>
        <fullName evidence="1">Uncharacterized protein</fullName>
    </submittedName>
</protein>
<evidence type="ECO:0000313" key="1">
    <source>
        <dbReference type="EMBL" id="AWL28181.1"/>
    </source>
</evidence>
<dbReference type="EMBL" id="CP029397">
    <property type="protein sequence ID" value="AWL28181.1"/>
    <property type="molecule type" value="Genomic_DNA"/>
</dbReference>